<evidence type="ECO:0000256" key="1">
    <source>
        <dbReference type="SAM" id="Phobius"/>
    </source>
</evidence>
<evidence type="ECO:0000313" key="4">
    <source>
        <dbReference type="Proteomes" id="UP000240830"/>
    </source>
</evidence>
<keyword evidence="4" id="KW-1185">Reference proteome</keyword>
<dbReference type="Proteomes" id="UP000240830">
    <property type="component" value="Unassembled WGS sequence"/>
</dbReference>
<feature type="domain" description="DUF1279" evidence="2">
    <location>
        <begin position="63"/>
        <end position="144"/>
    </location>
</feature>
<feature type="transmembrane region" description="Helical" evidence="1">
    <location>
        <begin position="71"/>
        <end position="94"/>
    </location>
</feature>
<dbReference type="PANTHER" id="PTHR21377">
    <property type="entry name" value="PROTEIN FAM210B, MITOCHONDRIAL"/>
    <property type="match status" value="1"/>
</dbReference>
<dbReference type="Pfam" id="PF06916">
    <property type="entry name" value="FAM210A-B_dom"/>
    <property type="match status" value="1"/>
</dbReference>
<dbReference type="InterPro" id="IPR009688">
    <property type="entry name" value="FAM210A/B-like_dom"/>
</dbReference>
<dbReference type="EMBL" id="MTSL01000119">
    <property type="protein sequence ID" value="PJF18485.1"/>
    <property type="molecule type" value="Genomic_DNA"/>
</dbReference>
<keyword evidence="1" id="KW-0812">Transmembrane</keyword>
<dbReference type="InterPro" id="IPR045866">
    <property type="entry name" value="FAM210A/B-like"/>
</dbReference>
<reference evidence="3 4" key="1">
    <citation type="submission" date="2016-10" db="EMBL/GenBank/DDBJ databases">
        <title>The genome of Paramicrosporidium saccamoebae is the missing link in understanding Cryptomycota and Microsporidia evolution.</title>
        <authorList>
            <person name="Quandt C.A."/>
            <person name="Beaudet D."/>
            <person name="Corsaro D."/>
            <person name="Michel R."/>
            <person name="Corradi N."/>
            <person name="James T."/>
        </authorList>
    </citation>
    <scope>NUCLEOTIDE SEQUENCE [LARGE SCALE GENOMIC DNA]</scope>
    <source>
        <strain evidence="3 4">KSL3</strain>
    </source>
</reference>
<gene>
    <name evidence="3" type="ORF">PSACC_01701</name>
</gene>
<dbReference type="OrthoDB" id="426386at2759"/>
<accession>A0A2H9TL47</accession>
<evidence type="ECO:0000259" key="2">
    <source>
        <dbReference type="Pfam" id="PF06916"/>
    </source>
</evidence>
<sequence length="157" mass="17378">MIGRTIVLTSQLSRLPLAFRACRPISLSQSPRHVLAPPAMQALFRSGYSTLPTNNAPPTLRERLRTFFRQYGKLGIGIYLGMSLVSFSSIYLALRTGVDVKALIRKIGLPDSGLWDNAGTVAVAYAIHKIFMPVRLFLTVALTTFVAKRTRFGRGRP</sequence>
<dbReference type="AlphaFoldDB" id="A0A2H9TL47"/>
<proteinExistence type="predicted"/>
<evidence type="ECO:0000313" key="3">
    <source>
        <dbReference type="EMBL" id="PJF18485.1"/>
    </source>
</evidence>
<comment type="caution">
    <text evidence="3">The sequence shown here is derived from an EMBL/GenBank/DDBJ whole genome shotgun (WGS) entry which is preliminary data.</text>
</comment>
<feature type="transmembrane region" description="Helical" evidence="1">
    <location>
        <begin position="122"/>
        <end position="147"/>
    </location>
</feature>
<protein>
    <submittedName>
        <fullName evidence="3">FAM210B-like Protein</fullName>
    </submittedName>
</protein>
<name>A0A2H9TL47_9FUNG</name>
<keyword evidence="1" id="KW-1133">Transmembrane helix</keyword>
<keyword evidence="1" id="KW-0472">Membrane</keyword>
<organism evidence="3 4">
    <name type="scientific">Paramicrosporidium saccamoebae</name>
    <dbReference type="NCBI Taxonomy" id="1246581"/>
    <lineage>
        <taxon>Eukaryota</taxon>
        <taxon>Fungi</taxon>
        <taxon>Fungi incertae sedis</taxon>
        <taxon>Cryptomycota</taxon>
        <taxon>Cryptomycota incertae sedis</taxon>
        <taxon>Paramicrosporidium</taxon>
    </lineage>
</organism>
<dbReference type="PANTHER" id="PTHR21377:SF0">
    <property type="entry name" value="PROTEIN FAM210B, MITOCHONDRIAL"/>
    <property type="match status" value="1"/>
</dbReference>
<dbReference type="GO" id="GO:0005739">
    <property type="term" value="C:mitochondrion"/>
    <property type="evidence" value="ECO:0007669"/>
    <property type="project" value="TreeGrafter"/>
</dbReference>